<feature type="region of interest" description="Disordered" evidence="1">
    <location>
        <begin position="1"/>
        <end position="33"/>
    </location>
</feature>
<reference evidence="2 3" key="1">
    <citation type="journal article" date="2016" name="Front. Microbiol.">
        <title>Genome and transcriptome sequences reveal the specific parasitism of the nematophagous Purpureocillium lilacinum 36-1.</title>
        <authorList>
            <person name="Xie J."/>
            <person name="Li S."/>
            <person name="Mo C."/>
            <person name="Xiao X."/>
            <person name="Peng D."/>
            <person name="Wang G."/>
            <person name="Xiao Y."/>
        </authorList>
    </citation>
    <scope>NUCLEOTIDE SEQUENCE [LARGE SCALE GENOMIC DNA]</scope>
    <source>
        <strain evidence="2 3">36-1</strain>
    </source>
</reference>
<protein>
    <submittedName>
        <fullName evidence="2">Uncharacterized protein</fullName>
    </submittedName>
</protein>
<dbReference type="AlphaFoldDB" id="A0A2U3E1L4"/>
<comment type="caution">
    <text evidence="2">The sequence shown here is derived from an EMBL/GenBank/DDBJ whole genome shotgun (WGS) entry which is preliminary data.</text>
</comment>
<sequence length="225" mass="25175">MIKYAPRLPPAWPQAENKPLRGQRPRPSSTTRHAHPVCLPRWITDKDPSLSRVTDLGIFLSFPFSLYHRALPADIPASPIVLHSALLRLPSSRRWSDARVCVCVQHTATLDRQVAKKGGHRISNPQDLQRAPAAGFKEDTTTTTPSDQISSAPARTPDNMEAPLDWTCALLHLSIWTYVQNSGVFYLPQGRLATVLKVPCPAPGPWFWIDSPVVRLRVLSCKYMM</sequence>
<evidence type="ECO:0000256" key="1">
    <source>
        <dbReference type="SAM" id="MobiDB-lite"/>
    </source>
</evidence>
<proteinExistence type="predicted"/>
<accession>A0A2U3E1L4</accession>
<feature type="region of interest" description="Disordered" evidence="1">
    <location>
        <begin position="115"/>
        <end position="157"/>
    </location>
</feature>
<name>A0A2U3E1L4_PURLI</name>
<evidence type="ECO:0000313" key="2">
    <source>
        <dbReference type="EMBL" id="PWI68366.1"/>
    </source>
</evidence>
<dbReference type="EMBL" id="LCWV01000015">
    <property type="protein sequence ID" value="PWI68366.1"/>
    <property type="molecule type" value="Genomic_DNA"/>
</dbReference>
<organism evidence="2 3">
    <name type="scientific">Purpureocillium lilacinum</name>
    <name type="common">Paecilomyces lilacinus</name>
    <dbReference type="NCBI Taxonomy" id="33203"/>
    <lineage>
        <taxon>Eukaryota</taxon>
        <taxon>Fungi</taxon>
        <taxon>Dikarya</taxon>
        <taxon>Ascomycota</taxon>
        <taxon>Pezizomycotina</taxon>
        <taxon>Sordariomycetes</taxon>
        <taxon>Hypocreomycetidae</taxon>
        <taxon>Hypocreales</taxon>
        <taxon>Ophiocordycipitaceae</taxon>
        <taxon>Purpureocillium</taxon>
    </lineage>
</organism>
<evidence type="ECO:0000313" key="3">
    <source>
        <dbReference type="Proteomes" id="UP000245956"/>
    </source>
</evidence>
<dbReference type="Proteomes" id="UP000245956">
    <property type="component" value="Unassembled WGS sequence"/>
</dbReference>
<feature type="compositionally biased region" description="Polar residues" evidence="1">
    <location>
        <begin position="141"/>
        <end position="153"/>
    </location>
</feature>
<gene>
    <name evidence="2" type="ORF">PCL_02135</name>
</gene>